<protein>
    <submittedName>
        <fullName evidence="2">Uncharacterized protein LOC142176116</fullName>
    </submittedName>
</protein>
<name>A0AC58TPZ3_TOBAC</name>
<sequence>MVANALSQTSMGSLAHLEAGQRPLASEVHQLASLGVRLVNSSEGRVIVRNREESSLVAEDKEKQYNNPIVVQLKEGIHKHKTLAFSLDMEDGTLQYQGRLCVLNVDGLRERIMAEAHTYRYSVHPGSTKMYHDLKEVYWWNNLKRGVTDFVVKCSNCPQVKAEHQRPGVLA</sequence>
<gene>
    <name evidence="2" type="primary">LOC142176116</name>
</gene>
<proteinExistence type="predicted"/>
<evidence type="ECO:0000313" key="2">
    <source>
        <dbReference type="RefSeq" id="XP_075099287.1"/>
    </source>
</evidence>
<reference evidence="1" key="1">
    <citation type="journal article" date="2014" name="Nat. Commun.">
        <title>The tobacco genome sequence and its comparison with those of tomato and potato.</title>
        <authorList>
            <person name="Sierro N."/>
            <person name="Battey J.N."/>
            <person name="Ouadi S."/>
            <person name="Bakaher N."/>
            <person name="Bovet L."/>
            <person name="Willig A."/>
            <person name="Goepfert S."/>
            <person name="Peitsch M.C."/>
            <person name="Ivanov N.V."/>
        </authorList>
    </citation>
    <scope>NUCLEOTIDE SEQUENCE [LARGE SCALE GENOMIC DNA]</scope>
</reference>
<accession>A0AC58TPZ3</accession>
<evidence type="ECO:0000313" key="1">
    <source>
        <dbReference type="Proteomes" id="UP000790787"/>
    </source>
</evidence>
<dbReference type="RefSeq" id="XP_075099287.1">
    <property type="nucleotide sequence ID" value="XM_075243186.1"/>
</dbReference>
<reference evidence="2" key="2">
    <citation type="submission" date="2025-08" db="UniProtKB">
        <authorList>
            <consortium name="RefSeq"/>
        </authorList>
    </citation>
    <scope>IDENTIFICATION</scope>
    <source>
        <tissue evidence="2">Leaf</tissue>
    </source>
</reference>
<keyword evidence="1" id="KW-1185">Reference proteome</keyword>
<organism evidence="1 2">
    <name type="scientific">Nicotiana tabacum</name>
    <name type="common">Common tobacco</name>
    <dbReference type="NCBI Taxonomy" id="4097"/>
    <lineage>
        <taxon>Eukaryota</taxon>
        <taxon>Viridiplantae</taxon>
        <taxon>Streptophyta</taxon>
        <taxon>Embryophyta</taxon>
        <taxon>Tracheophyta</taxon>
        <taxon>Spermatophyta</taxon>
        <taxon>Magnoliopsida</taxon>
        <taxon>eudicotyledons</taxon>
        <taxon>Gunneridae</taxon>
        <taxon>Pentapetalae</taxon>
        <taxon>asterids</taxon>
        <taxon>lamiids</taxon>
        <taxon>Solanales</taxon>
        <taxon>Solanaceae</taxon>
        <taxon>Nicotianoideae</taxon>
        <taxon>Nicotianeae</taxon>
        <taxon>Nicotiana</taxon>
    </lineage>
</organism>
<dbReference type="Proteomes" id="UP000790787">
    <property type="component" value="Chromosome 22"/>
</dbReference>